<feature type="domain" description="TIL" evidence="2">
    <location>
        <begin position="28"/>
        <end position="82"/>
    </location>
</feature>
<dbReference type="Proteomes" id="UP001652661">
    <property type="component" value="Chromosome 3L"/>
</dbReference>
<feature type="signal peptide" evidence="1">
    <location>
        <begin position="1"/>
        <end position="21"/>
    </location>
</feature>
<keyword evidence="3" id="KW-1185">Reference proteome</keyword>
<proteinExistence type="predicted"/>
<dbReference type="SUPFAM" id="SSF57567">
    <property type="entry name" value="Serine protease inhibitors"/>
    <property type="match status" value="1"/>
</dbReference>
<dbReference type="GeneID" id="108082984"/>
<keyword evidence="1" id="KW-0732">Signal</keyword>
<dbReference type="Gene3D" id="2.10.25.10">
    <property type="entry name" value="Laminin"/>
    <property type="match status" value="1"/>
</dbReference>
<dbReference type="Pfam" id="PF01826">
    <property type="entry name" value="TIL"/>
    <property type="match status" value="1"/>
</dbReference>
<dbReference type="InterPro" id="IPR036084">
    <property type="entry name" value="Ser_inhib-like_sf"/>
</dbReference>
<dbReference type="InterPro" id="IPR002919">
    <property type="entry name" value="TIL_dom"/>
</dbReference>
<dbReference type="RefSeq" id="XP_017034095.2">
    <property type="nucleotide sequence ID" value="XM_017178606.3"/>
</dbReference>
<accession>A0A6P4IZT6</accession>
<evidence type="ECO:0000256" key="1">
    <source>
        <dbReference type="SAM" id="SignalP"/>
    </source>
</evidence>
<name>A0A6P4IZT6_DROKI</name>
<feature type="chain" id="PRO_5045349486" evidence="1">
    <location>
        <begin position="22"/>
        <end position="112"/>
    </location>
</feature>
<evidence type="ECO:0000259" key="2">
    <source>
        <dbReference type="Pfam" id="PF01826"/>
    </source>
</evidence>
<dbReference type="OrthoDB" id="5945029at2759"/>
<protein>
    <submittedName>
        <fullName evidence="4">Accessory gland protein Acp62F-like</fullName>
    </submittedName>
</protein>
<organism evidence="3 4">
    <name type="scientific">Drosophila kikkawai</name>
    <name type="common">Fruit fly</name>
    <dbReference type="NCBI Taxonomy" id="30033"/>
    <lineage>
        <taxon>Eukaryota</taxon>
        <taxon>Metazoa</taxon>
        <taxon>Ecdysozoa</taxon>
        <taxon>Arthropoda</taxon>
        <taxon>Hexapoda</taxon>
        <taxon>Insecta</taxon>
        <taxon>Pterygota</taxon>
        <taxon>Neoptera</taxon>
        <taxon>Endopterygota</taxon>
        <taxon>Diptera</taxon>
        <taxon>Brachycera</taxon>
        <taxon>Muscomorpha</taxon>
        <taxon>Ephydroidea</taxon>
        <taxon>Drosophilidae</taxon>
        <taxon>Drosophila</taxon>
        <taxon>Sophophora</taxon>
    </lineage>
</organism>
<reference evidence="4" key="1">
    <citation type="submission" date="2025-08" db="UniProtKB">
        <authorList>
            <consortium name="RefSeq"/>
        </authorList>
    </citation>
    <scope>IDENTIFICATION</scope>
    <source>
        <strain evidence="4">14028-0561.14</strain>
        <tissue evidence="4">Whole fly</tissue>
    </source>
</reference>
<evidence type="ECO:0000313" key="4">
    <source>
        <dbReference type="RefSeq" id="XP_017034095.2"/>
    </source>
</evidence>
<gene>
    <name evidence="4" type="primary">LOC108082984</name>
</gene>
<evidence type="ECO:0000313" key="3">
    <source>
        <dbReference type="Proteomes" id="UP001652661"/>
    </source>
</evidence>
<dbReference type="CDD" id="cd19941">
    <property type="entry name" value="TIL"/>
    <property type="match status" value="1"/>
</dbReference>
<sequence length="112" mass="12207">MWKPAIFALLGLLIFVSPCWMFLPDVDCTVNGTVDLCPGACPETCEFNGVGACNRMCGSPCACKKGYVIDERIPACVLRSDCPKDVVQKKGTTKISNFNCFSISPCVFEEIK</sequence>